<sequence length="303" mass="31439">MEIVPLAGMAGAGFGEPRASVRGERGAPDSAFRRGAEPLTDMYADESCVFLEYDDADSLHAIEIASPGPVTLYGIRLLGRPEGEVVAELREAGHEVVAETEAGSTGWSLPALGVTLGGTAQDTDGFESVRLCGVATGRHAFEFFEASEEPAYPLDGLTVVPHQAVGPLRLGAGRGEMRRLLGPGIGSVPEFGAVSQDTFFCGVVLSYDAAGSVVRIALTGRTSVGYAGVQLLGRPRGDVRAEATGQRLRVVDREAELAFPDAGFSVLTARDEDGLPTSAVVLATSTSTSTSTSTPAPMAAGRR</sequence>
<dbReference type="RefSeq" id="WP_264246748.1">
    <property type="nucleotide sequence ID" value="NZ_CP107567.1"/>
</dbReference>
<dbReference type="Proteomes" id="UP001163878">
    <property type="component" value="Chromosome"/>
</dbReference>
<evidence type="ECO:0000313" key="2">
    <source>
        <dbReference type="Proteomes" id="UP001163878"/>
    </source>
</evidence>
<organism evidence="1 2">
    <name type="scientific">Streptomyces peucetius</name>
    <dbReference type="NCBI Taxonomy" id="1950"/>
    <lineage>
        <taxon>Bacteria</taxon>
        <taxon>Bacillati</taxon>
        <taxon>Actinomycetota</taxon>
        <taxon>Actinomycetes</taxon>
        <taxon>Kitasatosporales</taxon>
        <taxon>Streptomycetaceae</taxon>
        <taxon>Streptomyces</taxon>
    </lineage>
</organism>
<accession>A0ABY6IDI3</accession>
<keyword evidence="2" id="KW-1185">Reference proteome</keyword>
<gene>
    <name evidence="1" type="ORF">OGH68_22705</name>
</gene>
<proteinExistence type="predicted"/>
<evidence type="ECO:0000313" key="1">
    <source>
        <dbReference type="EMBL" id="UYQ63997.1"/>
    </source>
</evidence>
<protein>
    <submittedName>
        <fullName evidence="1">Uncharacterized protein</fullName>
    </submittedName>
</protein>
<dbReference type="EMBL" id="CP107567">
    <property type="protein sequence ID" value="UYQ63997.1"/>
    <property type="molecule type" value="Genomic_DNA"/>
</dbReference>
<name>A0ABY6IDI3_STRPE</name>
<reference evidence="1" key="1">
    <citation type="submission" date="2022-10" db="EMBL/GenBank/DDBJ databases">
        <title>Cytochrome P450 Catalyzes Benzene Ring Formation in the Biosynthesis of Trialkyl-Substituted Aromatic Polyketides.</title>
        <authorList>
            <person name="Zhao E."/>
            <person name="Ge H."/>
        </authorList>
    </citation>
    <scope>NUCLEOTIDE SEQUENCE</scope>
    <source>
        <strain evidence="1">NA0869</strain>
    </source>
</reference>